<dbReference type="NCBIfam" id="TIGR01167">
    <property type="entry name" value="LPXTG_anchor"/>
    <property type="match status" value="1"/>
</dbReference>
<evidence type="ECO:0000256" key="4">
    <source>
        <dbReference type="ARBA" id="ARBA00023088"/>
    </source>
</evidence>
<keyword evidence="6" id="KW-0812">Transmembrane</keyword>
<reference evidence="9" key="1">
    <citation type="submission" date="2021-01" db="EMBL/GenBank/DDBJ databases">
        <title>Whole genome shotgun sequence of Rhizocola hellebori NBRC 109834.</title>
        <authorList>
            <person name="Komaki H."/>
            <person name="Tamura T."/>
        </authorList>
    </citation>
    <scope>NUCLEOTIDE SEQUENCE</scope>
    <source>
        <strain evidence="9">NBRC 109834</strain>
    </source>
</reference>
<name>A0A8J3VGR2_9ACTN</name>
<feature type="region of interest" description="Disordered" evidence="5">
    <location>
        <begin position="132"/>
        <end position="153"/>
    </location>
</feature>
<evidence type="ECO:0000259" key="8">
    <source>
        <dbReference type="Pfam" id="PF00746"/>
    </source>
</evidence>
<protein>
    <recommendedName>
        <fullName evidence="8">Gram-positive cocci surface proteins LPxTG domain-containing protein</fullName>
    </recommendedName>
</protein>
<dbReference type="Proteomes" id="UP000612899">
    <property type="component" value="Unassembled WGS sequence"/>
</dbReference>
<keyword evidence="4" id="KW-0572">Peptidoglycan-anchor</keyword>
<keyword evidence="6" id="KW-1133">Transmembrane helix</keyword>
<keyword evidence="6" id="KW-0472">Membrane</keyword>
<dbReference type="Pfam" id="PF00746">
    <property type="entry name" value="Gram_pos_anchor"/>
    <property type="match status" value="1"/>
</dbReference>
<evidence type="ECO:0000256" key="7">
    <source>
        <dbReference type="SAM" id="SignalP"/>
    </source>
</evidence>
<dbReference type="InterPro" id="IPR019931">
    <property type="entry name" value="LPXTG_anchor"/>
</dbReference>
<keyword evidence="2" id="KW-0964">Secreted</keyword>
<evidence type="ECO:0000313" key="10">
    <source>
        <dbReference type="Proteomes" id="UP000612899"/>
    </source>
</evidence>
<evidence type="ECO:0000256" key="5">
    <source>
        <dbReference type="SAM" id="MobiDB-lite"/>
    </source>
</evidence>
<feature type="chain" id="PRO_5035301686" description="Gram-positive cocci surface proteins LPxTG domain-containing protein" evidence="7">
    <location>
        <begin position="19"/>
        <end position="348"/>
    </location>
</feature>
<proteinExistence type="predicted"/>
<feature type="domain" description="Gram-positive cocci surface proteins LPxTG" evidence="8">
    <location>
        <begin position="299"/>
        <end position="336"/>
    </location>
</feature>
<keyword evidence="1" id="KW-0134">Cell wall</keyword>
<accession>A0A8J3VGR2</accession>
<evidence type="ECO:0000256" key="6">
    <source>
        <dbReference type="SAM" id="Phobius"/>
    </source>
</evidence>
<gene>
    <name evidence="9" type="ORF">Rhe02_37920</name>
</gene>
<evidence type="ECO:0000256" key="2">
    <source>
        <dbReference type="ARBA" id="ARBA00022525"/>
    </source>
</evidence>
<feature type="transmembrane region" description="Helical" evidence="6">
    <location>
        <begin position="312"/>
        <end position="330"/>
    </location>
</feature>
<sequence>MAAAAAIMFVYTPVAAQADPPPPPRYNLGVSVSPGNLTTVVGSIHHMRVEVRNSGPESTTPPDVELNPPRLVEVELPAGTQVVAGSISPSCTPAVVLPADPRRFNCLLGTVPPGSGLIVGFDMKITVSSSGGVGTASTRTFGPGTDLDTDPTNDQASFAITLVPGYDMMALGTRVEGKVGSTVPVTVGVKNLGPDTSDSSLGSGQSKHGLHVRLPAGTEMAQTEPPCSLLAGRVDPTGFVCTLFPLAPGESLLVTFHVRITARPTGTGTVIRAWDNILSHVPDRDTNRDNDGALITFAAAELPQTGTDTSTIAGIGAGTAAVGVVVLLVIRRLSKRREQRLRALSRPE</sequence>
<comment type="caution">
    <text evidence="9">The sequence shown here is derived from an EMBL/GenBank/DDBJ whole genome shotgun (WGS) entry which is preliminary data.</text>
</comment>
<evidence type="ECO:0000256" key="1">
    <source>
        <dbReference type="ARBA" id="ARBA00022512"/>
    </source>
</evidence>
<keyword evidence="10" id="KW-1185">Reference proteome</keyword>
<evidence type="ECO:0000313" key="9">
    <source>
        <dbReference type="EMBL" id="GIH05725.1"/>
    </source>
</evidence>
<dbReference type="AlphaFoldDB" id="A0A8J3VGR2"/>
<keyword evidence="3 7" id="KW-0732">Signal</keyword>
<organism evidence="9 10">
    <name type="scientific">Rhizocola hellebori</name>
    <dbReference type="NCBI Taxonomy" id="1392758"/>
    <lineage>
        <taxon>Bacteria</taxon>
        <taxon>Bacillati</taxon>
        <taxon>Actinomycetota</taxon>
        <taxon>Actinomycetes</taxon>
        <taxon>Micromonosporales</taxon>
        <taxon>Micromonosporaceae</taxon>
        <taxon>Rhizocola</taxon>
    </lineage>
</organism>
<dbReference type="EMBL" id="BONY01000021">
    <property type="protein sequence ID" value="GIH05725.1"/>
    <property type="molecule type" value="Genomic_DNA"/>
</dbReference>
<feature type="signal peptide" evidence="7">
    <location>
        <begin position="1"/>
        <end position="18"/>
    </location>
</feature>
<evidence type="ECO:0000256" key="3">
    <source>
        <dbReference type="ARBA" id="ARBA00022729"/>
    </source>
</evidence>